<evidence type="ECO:0000256" key="1">
    <source>
        <dbReference type="ARBA" id="ARBA00022729"/>
    </source>
</evidence>
<dbReference type="AlphaFoldDB" id="A0A1G6HXN2"/>
<keyword evidence="5" id="KW-1185">Reference proteome</keyword>
<feature type="chain" id="PRO_5011534364" evidence="2">
    <location>
        <begin position="28"/>
        <end position="293"/>
    </location>
</feature>
<organism evidence="4 5">
    <name type="scientific">Succiniclasticum ruminis</name>
    <dbReference type="NCBI Taxonomy" id="40841"/>
    <lineage>
        <taxon>Bacteria</taxon>
        <taxon>Bacillati</taxon>
        <taxon>Bacillota</taxon>
        <taxon>Negativicutes</taxon>
        <taxon>Acidaminococcales</taxon>
        <taxon>Acidaminococcaceae</taxon>
        <taxon>Succiniclasticum</taxon>
    </lineage>
</organism>
<dbReference type="Gene3D" id="2.60.450.10">
    <property type="entry name" value="Lipopolysaccharide (LPS) transport protein A like domain"/>
    <property type="match status" value="2"/>
</dbReference>
<dbReference type="GO" id="GO:0009279">
    <property type="term" value="C:cell outer membrane"/>
    <property type="evidence" value="ECO:0007669"/>
    <property type="project" value="TreeGrafter"/>
</dbReference>
<reference evidence="5" key="1">
    <citation type="submission" date="2016-10" db="EMBL/GenBank/DDBJ databases">
        <authorList>
            <person name="Varghese N."/>
            <person name="Submissions S."/>
        </authorList>
    </citation>
    <scope>NUCLEOTIDE SEQUENCE [LARGE SCALE GENOMIC DNA]</scope>
    <source>
        <strain evidence="5">DSM 11005</strain>
    </source>
</reference>
<dbReference type="InterPro" id="IPR052037">
    <property type="entry name" value="LPS_export_LptA"/>
</dbReference>
<dbReference type="Pfam" id="PF03968">
    <property type="entry name" value="LptD_N"/>
    <property type="match status" value="1"/>
</dbReference>
<feature type="signal peptide" evidence="2">
    <location>
        <begin position="1"/>
        <end position="27"/>
    </location>
</feature>
<evidence type="ECO:0000313" key="5">
    <source>
        <dbReference type="Proteomes" id="UP000198943"/>
    </source>
</evidence>
<dbReference type="PANTHER" id="PTHR36504">
    <property type="entry name" value="LIPOPOLYSACCHARIDE EXPORT SYSTEM PROTEIN LPTA"/>
    <property type="match status" value="1"/>
</dbReference>
<dbReference type="Proteomes" id="UP000198943">
    <property type="component" value="Unassembled WGS sequence"/>
</dbReference>
<gene>
    <name evidence="4" type="ORF">SAMN04487864_101320</name>
</gene>
<keyword evidence="1 2" id="KW-0732">Signal</keyword>
<dbReference type="RefSeq" id="WP_176760351.1">
    <property type="nucleotide sequence ID" value="NZ_FMYW01000001.1"/>
</dbReference>
<sequence>MKKNKALLTIVIGCMTVVMLYSIAAFAAPAKNAKYSVDAAEIEYDMKSGDGTTTGKTTIKYDGGVAVGQGGSTFNSKNRTGRLYGGVVADKEDNHLKSKELIFYTDKFISAVGNAILVKGDKTLKAHRVDYHDDKQFAETMGGFAHLSSVDGSWLSAGKIVYDMKSGVANATGGVTMENKPQKMTGSGDRAVYNSHETGYIELIGNAKATQDGNTVTGDKLRITNVSSPDSKTHAQGNVTLVCYPKEENENINNPALGEGAVLMANGQTNFNPESNVLDRVKKNDFATEDKTV</sequence>
<dbReference type="InterPro" id="IPR005653">
    <property type="entry name" value="OstA-like_N"/>
</dbReference>
<proteinExistence type="predicted"/>
<evidence type="ECO:0000313" key="4">
    <source>
        <dbReference type="EMBL" id="SDB99059.1"/>
    </source>
</evidence>
<feature type="domain" description="Organic solvent tolerance-like N-terminal" evidence="3">
    <location>
        <begin position="111"/>
        <end position="224"/>
    </location>
</feature>
<evidence type="ECO:0000259" key="3">
    <source>
        <dbReference type="Pfam" id="PF03968"/>
    </source>
</evidence>
<dbReference type="GO" id="GO:0017089">
    <property type="term" value="F:glycolipid transfer activity"/>
    <property type="evidence" value="ECO:0007669"/>
    <property type="project" value="TreeGrafter"/>
</dbReference>
<name>A0A1G6HXN2_9FIRM</name>
<dbReference type="GO" id="GO:0015920">
    <property type="term" value="P:lipopolysaccharide transport"/>
    <property type="evidence" value="ECO:0007669"/>
    <property type="project" value="TreeGrafter"/>
</dbReference>
<evidence type="ECO:0000256" key="2">
    <source>
        <dbReference type="SAM" id="SignalP"/>
    </source>
</evidence>
<dbReference type="GO" id="GO:0030288">
    <property type="term" value="C:outer membrane-bounded periplasmic space"/>
    <property type="evidence" value="ECO:0007669"/>
    <property type="project" value="TreeGrafter"/>
</dbReference>
<protein>
    <submittedName>
        <fullName evidence="4">OstA-like protein</fullName>
    </submittedName>
</protein>
<dbReference type="PANTHER" id="PTHR36504:SF1">
    <property type="entry name" value="LIPOPOLYSACCHARIDE EXPORT SYSTEM PROTEIN LPTA"/>
    <property type="match status" value="1"/>
</dbReference>
<dbReference type="EMBL" id="FMYW01000001">
    <property type="protein sequence ID" value="SDB99059.1"/>
    <property type="molecule type" value="Genomic_DNA"/>
</dbReference>
<accession>A0A1G6HXN2</accession>